<dbReference type="GO" id="GO:1990165">
    <property type="term" value="F:single-strand break-containing DNA binding"/>
    <property type="evidence" value="ECO:0007669"/>
    <property type="project" value="TreeGrafter"/>
</dbReference>
<dbReference type="Gene3D" id="3.30.428.10">
    <property type="entry name" value="HIT-like"/>
    <property type="match status" value="1"/>
</dbReference>
<dbReference type="EMBL" id="JASPKZ010008874">
    <property type="protein sequence ID" value="KAJ9578493.1"/>
    <property type="molecule type" value="Genomic_DNA"/>
</dbReference>
<dbReference type="SUPFAM" id="SSF54197">
    <property type="entry name" value="HIT-like"/>
    <property type="match status" value="1"/>
</dbReference>
<dbReference type="FunFam" id="3.30.428.10:FF:000004">
    <property type="entry name" value="aprataxin isoform X2"/>
    <property type="match status" value="1"/>
</dbReference>
<keyword evidence="4" id="KW-0862">Zinc</keyword>
<dbReference type="GO" id="GO:0033699">
    <property type="term" value="F:DNA 5'-adenosine monophosphate hydrolase activity"/>
    <property type="evidence" value="ECO:0007669"/>
    <property type="project" value="TreeGrafter"/>
</dbReference>
<reference evidence="10" key="2">
    <citation type="submission" date="2023-05" db="EMBL/GenBank/DDBJ databases">
        <authorList>
            <person name="Fouks B."/>
        </authorList>
    </citation>
    <scope>NUCLEOTIDE SEQUENCE</scope>
    <source>
        <strain evidence="10">Stay&amp;Tobe</strain>
        <tissue evidence="10">Testes</tissue>
    </source>
</reference>
<dbReference type="Proteomes" id="UP001233999">
    <property type="component" value="Unassembled WGS sequence"/>
</dbReference>
<evidence type="ECO:0000256" key="3">
    <source>
        <dbReference type="ARBA" id="ARBA00022763"/>
    </source>
</evidence>
<reference evidence="10" key="1">
    <citation type="journal article" date="2023" name="IScience">
        <title>Live-bearing cockroach genome reveals convergent evolutionary mechanisms linked to viviparity in insects and beyond.</title>
        <authorList>
            <person name="Fouks B."/>
            <person name="Harrison M.C."/>
            <person name="Mikhailova A.A."/>
            <person name="Marchal E."/>
            <person name="English S."/>
            <person name="Carruthers M."/>
            <person name="Jennings E.C."/>
            <person name="Chiamaka E.L."/>
            <person name="Frigard R.A."/>
            <person name="Pippel M."/>
            <person name="Attardo G.M."/>
            <person name="Benoit J.B."/>
            <person name="Bornberg-Bauer E."/>
            <person name="Tobe S.S."/>
        </authorList>
    </citation>
    <scope>NUCLEOTIDE SEQUENCE</scope>
    <source>
        <strain evidence="10">Stay&amp;Tobe</strain>
    </source>
</reference>
<organism evidence="10 11">
    <name type="scientific">Diploptera punctata</name>
    <name type="common">Pacific beetle cockroach</name>
    <dbReference type="NCBI Taxonomy" id="6984"/>
    <lineage>
        <taxon>Eukaryota</taxon>
        <taxon>Metazoa</taxon>
        <taxon>Ecdysozoa</taxon>
        <taxon>Arthropoda</taxon>
        <taxon>Hexapoda</taxon>
        <taxon>Insecta</taxon>
        <taxon>Pterygota</taxon>
        <taxon>Neoptera</taxon>
        <taxon>Polyneoptera</taxon>
        <taxon>Dictyoptera</taxon>
        <taxon>Blattodea</taxon>
        <taxon>Blaberoidea</taxon>
        <taxon>Blaberidae</taxon>
        <taxon>Diplopterinae</taxon>
        <taxon>Diploptera</taxon>
    </lineage>
</organism>
<dbReference type="PROSITE" id="PS51084">
    <property type="entry name" value="HIT_2"/>
    <property type="match status" value="1"/>
</dbReference>
<dbReference type="InterPro" id="IPR036265">
    <property type="entry name" value="HIT-like_sf"/>
</dbReference>
<dbReference type="PANTHER" id="PTHR12486:SF4">
    <property type="entry name" value="APRATAXIN"/>
    <property type="match status" value="1"/>
</dbReference>
<evidence type="ECO:0000256" key="7">
    <source>
        <dbReference type="ARBA" id="ARBA00023242"/>
    </source>
</evidence>
<comment type="subcellular location">
    <subcellularLocation>
        <location evidence="1">Nucleus</location>
    </subcellularLocation>
</comment>
<dbReference type="InterPro" id="IPR032566">
    <property type="entry name" value="Znf-C2HE"/>
</dbReference>
<keyword evidence="7" id="KW-0539">Nucleus</keyword>
<dbReference type="AlphaFoldDB" id="A0AAD7ZDE9"/>
<evidence type="ECO:0000256" key="4">
    <source>
        <dbReference type="ARBA" id="ARBA00022833"/>
    </source>
</evidence>
<keyword evidence="5" id="KW-0238">DNA-binding</keyword>
<keyword evidence="6" id="KW-0234">DNA repair</keyword>
<feature type="domain" description="HIT" evidence="9">
    <location>
        <begin position="1"/>
        <end position="73"/>
    </location>
</feature>
<evidence type="ECO:0000256" key="1">
    <source>
        <dbReference type="ARBA" id="ARBA00004123"/>
    </source>
</evidence>
<comment type="caution">
    <text evidence="10">The sequence shown here is derived from an EMBL/GenBank/DDBJ whole genome shotgun (WGS) entry which is preliminary data.</text>
</comment>
<dbReference type="GO" id="GO:0030983">
    <property type="term" value="F:mismatched DNA binding"/>
    <property type="evidence" value="ECO:0007669"/>
    <property type="project" value="TreeGrafter"/>
</dbReference>
<dbReference type="InterPro" id="IPR011146">
    <property type="entry name" value="HIT-like"/>
</dbReference>
<evidence type="ECO:0000256" key="8">
    <source>
        <dbReference type="PROSITE-ProRule" id="PRU00464"/>
    </source>
</evidence>
<accession>A0AAD7ZDE9</accession>
<dbReference type="GO" id="GO:0000012">
    <property type="term" value="P:single strand break repair"/>
    <property type="evidence" value="ECO:0007669"/>
    <property type="project" value="TreeGrafter"/>
</dbReference>
<dbReference type="GO" id="GO:0003697">
    <property type="term" value="F:single-stranded DNA binding"/>
    <property type="evidence" value="ECO:0007669"/>
    <property type="project" value="TreeGrafter"/>
</dbReference>
<dbReference type="GO" id="GO:0003725">
    <property type="term" value="F:double-stranded RNA binding"/>
    <property type="evidence" value="ECO:0007669"/>
    <property type="project" value="TreeGrafter"/>
</dbReference>
<dbReference type="GO" id="GO:0005634">
    <property type="term" value="C:nucleus"/>
    <property type="evidence" value="ECO:0007669"/>
    <property type="project" value="UniProtKB-SubCell"/>
</dbReference>
<dbReference type="Pfam" id="PF11969">
    <property type="entry name" value="DcpS_C"/>
    <property type="match status" value="1"/>
</dbReference>
<feature type="non-terminal residue" evidence="10">
    <location>
        <position position="1"/>
    </location>
</feature>
<sequence length="148" mass="17044">AQHHFLVLSKANISSLAKVTKEHLELLKHMDKMGKQLTEEHPDSNFKLGYHAEPSMTRLHLHVISDDFNSPSLKTKKHWNSFTTDFFVPSEKIIAGVQERGKVIHVSKDKIKEYMDTGLKCHKCNFIPKNMPTLKTHILTHLKKLPKV</sequence>
<comment type="caution">
    <text evidence="8">Lacks conserved residue(s) required for the propagation of feature annotation.</text>
</comment>
<proteinExistence type="predicted"/>
<name>A0AAD7ZDE9_DIPPU</name>
<evidence type="ECO:0000256" key="6">
    <source>
        <dbReference type="ARBA" id="ARBA00023204"/>
    </source>
</evidence>
<evidence type="ECO:0000256" key="5">
    <source>
        <dbReference type="ARBA" id="ARBA00023125"/>
    </source>
</evidence>
<gene>
    <name evidence="10" type="ORF">L9F63_005222</name>
</gene>
<keyword evidence="2" id="KW-0479">Metal-binding</keyword>
<protein>
    <recommendedName>
        <fullName evidence="9">HIT domain-containing protein</fullName>
    </recommendedName>
</protein>
<dbReference type="GO" id="GO:0046872">
    <property type="term" value="F:metal ion binding"/>
    <property type="evidence" value="ECO:0007669"/>
    <property type="project" value="UniProtKB-KW"/>
</dbReference>
<evidence type="ECO:0000259" key="9">
    <source>
        <dbReference type="PROSITE" id="PS51084"/>
    </source>
</evidence>
<keyword evidence="3" id="KW-0227">DNA damage</keyword>
<dbReference type="Pfam" id="PF16278">
    <property type="entry name" value="zf-C2HE"/>
    <property type="match status" value="1"/>
</dbReference>
<evidence type="ECO:0000313" key="10">
    <source>
        <dbReference type="EMBL" id="KAJ9578493.1"/>
    </source>
</evidence>
<keyword evidence="11" id="KW-1185">Reference proteome</keyword>
<dbReference type="PANTHER" id="PTHR12486">
    <property type="entry name" value="APRATAXIN-RELATED"/>
    <property type="match status" value="1"/>
</dbReference>
<evidence type="ECO:0000313" key="11">
    <source>
        <dbReference type="Proteomes" id="UP001233999"/>
    </source>
</evidence>
<evidence type="ECO:0000256" key="2">
    <source>
        <dbReference type="ARBA" id="ARBA00022723"/>
    </source>
</evidence>